<dbReference type="Pfam" id="PF00512">
    <property type="entry name" value="HisKA"/>
    <property type="match status" value="1"/>
</dbReference>
<dbReference type="InterPro" id="IPR035965">
    <property type="entry name" value="PAS-like_dom_sf"/>
</dbReference>
<dbReference type="Gene3D" id="3.30.565.10">
    <property type="entry name" value="Histidine kinase-like ATPase, C-terminal domain"/>
    <property type="match status" value="1"/>
</dbReference>
<dbReference type="InterPro" id="IPR011006">
    <property type="entry name" value="CheY-like_superfamily"/>
</dbReference>
<dbReference type="Pfam" id="PF00072">
    <property type="entry name" value="Response_reg"/>
    <property type="match status" value="1"/>
</dbReference>
<dbReference type="InterPro" id="IPR036890">
    <property type="entry name" value="HATPase_C_sf"/>
</dbReference>
<dbReference type="EC" id="2.7.13.3" evidence="2"/>
<dbReference type="Gene3D" id="3.40.50.2300">
    <property type="match status" value="1"/>
</dbReference>
<dbReference type="InterPro" id="IPR001789">
    <property type="entry name" value="Sig_transdc_resp-reg_receiver"/>
</dbReference>
<dbReference type="STRING" id="1121884.SAMN02745131_00455"/>
<evidence type="ECO:0000313" key="9">
    <source>
        <dbReference type="EMBL" id="SHE49358.1"/>
    </source>
</evidence>
<dbReference type="SUPFAM" id="SSF55785">
    <property type="entry name" value="PYP-like sensor domain (PAS domain)"/>
    <property type="match status" value="1"/>
</dbReference>
<dbReference type="SMART" id="SM00448">
    <property type="entry name" value="REC"/>
    <property type="match status" value="1"/>
</dbReference>
<dbReference type="InterPro" id="IPR052162">
    <property type="entry name" value="Sensor_kinase/Photoreceptor"/>
</dbReference>
<sequence length="523" mass="59051">MILIVDDKPENLYSLKQILEVNSFKTDTAQSGEEALKKVLKNNYALILLDVQMPGMDGFEVAESITSLNKTKDIPIIFLSAVNTHKRFVTKGFESGAVDYITKPVDPDILILKVRNLHRLYEKTDALKKAEKALTATVNELHTTLESLPQVAFTANAQGKVEFVNNNWFQFASTMNTFPEVHPEDGNLGQRWKEWIQEGKPIETEIRLKDLHTGAYCYHLLRVTPVRVGDQLVKWVGTLTDIQHQKSLNEVLEHKVAERTRELLEMNRELEIINHDLQQFASVASHDLKEPLRKILFFGNLIKDRAQFDETIGNYLNKILRSSERMSNLIGDLLNFTRLSAADIFEICDLNRIIDEILNDLELTIKEKGATINVEPIPRLEVVPGLMHQLFQNILSNALKFSRPDVPPVINITAELVKDPTLDSKAASAGAFCRITIADNGIGFDEQYRDKIFTIFQRLNAQVEYEGTGIGLAIAKKIVDKHNGLIDARSRQGEGASFYIILPTRQPADSTSNIDQNLIAQHS</sequence>
<keyword evidence="3 6" id="KW-0597">Phosphoprotein</keyword>
<dbReference type="PANTHER" id="PTHR43304:SF1">
    <property type="entry name" value="PAC DOMAIN-CONTAINING PROTEIN"/>
    <property type="match status" value="1"/>
</dbReference>
<protein>
    <recommendedName>
        <fullName evidence="2">histidine kinase</fullName>
        <ecNumber evidence="2">2.7.13.3</ecNumber>
    </recommendedName>
</protein>
<evidence type="ECO:0000259" key="7">
    <source>
        <dbReference type="PROSITE" id="PS50109"/>
    </source>
</evidence>
<evidence type="ECO:0000256" key="3">
    <source>
        <dbReference type="ARBA" id="ARBA00022553"/>
    </source>
</evidence>
<name>A0A1M4TY38_9BACT</name>
<organism evidence="9 10">
    <name type="scientific">Flavisolibacter ginsengisoli DSM 18119</name>
    <dbReference type="NCBI Taxonomy" id="1121884"/>
    <lineage>
        <taxon>Bacteria</taxon>
        <taxon>Pseudomonadati</taxon>
        <taxon>Bacteroidota</taxon>
        <taxon>Chitinophagia</taxon>
        <taxon>Chitinophagales</taxon>
        <taxon>Chitinophagaceae</taxon>
        <taxon>Flavisolibacter</taxon>
    </lineage>
</organism>
<dbReference type="FunFam" id="3.30.565.10:FF:000006">
    <property type="entry name" value="Sensor histidine kinase WalK"/>
    <property type="match status" value="1"/>
</dbReference>
<evidence type="ECO:0000313" key="10">
    <source>
        <dbReference type="Proteomes" id="UP000184048"/>
    </source>
</evidence>
<dbReference type="InterPro" id="IPR003661">
    <property type="entry name" value="HisK_dim/P_dom"/>
</dbReference>
<dbReference type="Pfam" id="PF08448">
    <property type="entry name" value="PAS_4"/>
    <property type="match status" value="1"/>
</dbReference>
<proteinExistence type="predicted"/>
<evidence type="ECO:0000256" key="6">
    <source>
        <dbReference type="PROSITE-ProRule" id="PRU00169"/>
    </source>
</evidence>
<dbReference type="Proteomes" id="UP000184048">
    <property type="component" value="Unassembled WGS sequence"/>
</dbReference>
<dbReference type="Gene3D" id="3.30.450.20">
    <property type="entry name" value="PAS domain"/>
    <property type="match status" value="1"/>
</dbReference>
<keyword evidence="10" id="KW-1185">Reference proteome</keyword>
<feature type="modified residue" description="4-aspartylphosphate" evidence="6">
    <location>
        <position position="50"/>
    </location>
</feature>
<comment type="catalytic activity">
    <reaction evidence="1">
        <text>ATP + protein L-histidine = ADP + protein N-phospho-L-histidine.</text>
        <dbReference type="EC" id="2.7.13.3"/>
    </reaction>
</comment>
<feature type="domain" description="Response regulatory" evidence="8">
    <location>
        <begin position="1"/>
        <end position="118"/>
    </location>
</feature>
<dbReference type="InterPro" id="IPR013656">
    <property type="entry name" value="PAS_4"/>
</dbReference>
<dbReference type="RefSeq" id="WP_072833633.1">
    <property type="nucleotide sequence ID" value="NZ_FQUU01000002.1"/>
</dbReference>
<dbReference type="InterPro" id="IPR004358">
    <property type="entry name" value="Sig_transdc_His_kin-like_C"/>
</dbReference>
<dbReference type="CDD" id="cd00082">
    <property type="entry name" value="HisKA"/>
    <property type="match status" value="1"/>
</dbReference>
<dbReference type="SUPFAM" id="SSF47384">
    <property type="entry name" value="Homodimeric domain of signal transducing histidine kinase"/>
    <property type="match status" value="1"/>
</dbReference>
<evidence type="ECO:0000256" key="1">
    <source>
        <dbReference type="ARBA" id="ARBA00000085"/>
    </source>
</evidence>
<dbReference type="PRINTS" id="PR00344">
    <property type="entry name" value="BCTRLSENSOR"/>
</dbReference>
<dbReference type="SUPFAM" id="SSF55874">
    <property type="entry name" value="ATPase domain of HSP90 chaperone/DNA topoisomerase II/histidine kinase"/>
    <property type="match status" value="1"/>
</dbReference>
<evidence type="ECO:0000256" key="2">
    <source>
        <dbReference type="ARBA" id="ARBA00012438"/>
    </source>
</evidence>
<evidence type="ECO:0000256" key="5">
    <source>
        <dbReference type="ARBA" id="ARBA00022777"/>
    </source>
</evidence>
<dbReference type="OrthoDB" id="9781208at2"/>
<feature type="domain" description="Histidine kinase" evidence="7">
    <location>
        <begin position="283"/>
        <end position="506"/>
    </location>
</feature>
<dbReference type="SMART" id="SM00387">
    <property type="entry name" value="HATPase_c"/>
    <property type="match status" value="1"/>
</dbReference>
<keyword evidence="4" id="KW-0808">Transferase</keyword>
<evidence type="ECO:0000256" key="4">
    <source>
        <dbReference type="ARBA" id="ARBA00022679"/>
    </source>
</evidence>
<keyword evidence="5" id="KW-0418">Kinase</keyword>
<dbReference type="InterPro" id="IPR003594">
    <property type="entry name" value="HATPase_dom"/>
</dbReference>
<dbReference type="AlphaFoldDB" id="A0A1M4TY38"/>
<dbReference type="InterPro" id="IPR005467">
    <property type="entry name" value="His_kinase_dom"/>
</dbReference>
<gene>
    <name evidence="9" type="ORF">SAMN02745131_00455</name>
</gene>
<reference evidence="9 10" key="1">
    <citation type="submission" date="2016-11" db="EMBL/GenBank/DDBJ databases">
        <authorList>
            <person name="Jaros S."/>
            <person name="Januszkiewicz K."/>
            <person name="Wedrychowicz H."/>
        </authorList>
    </citation>
    <scope>NUCLEOTIDE SEQUENCE [LARGE SCALE GENOMIC DNA]</scope>
    <source>
        <strain evidence="9 10">DSM 18119</strain>
    </source>
</reference>
<dbReference type="GO" id="GO:0000155">
    <property type="term" value="F:phosphorelay sensor kinase activity"/>
    <property type="evidence" value="ECO:0007669"/>
    <property type="project" value="InterPro"/>
</dbReference>
<dbReference type="SMART" id="SM00388">
    <property type="entry name" value="HisKA"/>
    <property type="match status" value="1"/>
</dbReference>
<dbReference type="SUPFAM" id="SSF52172">
    <property type="entry name" value="CheY-like"/>
    <property type="match status" value="1"/>
</dbReference>
<dbReference type="EMBL" id="FQUU01000002">
    <property type="protein sequence ID" value="SHE49358.1"/>
    <property type="molecule type" value="Genomic_DNA"/>
</dbReference>
<dbReference type="PROSITE" id="PS50109">
    <property type="entry name" value="HIS_KIN"/>
    <property type="match status" value="1"/>
</dbReference>
<evidence type="ECO:0000259" key="8">
    <source>
        <dbReference type="PROSITE" id="PS50110"/>
    </source>
</evidence>
<accession>A0A1M4TY38</accession>
<dbReference type="InterPro" id="IPR036097">
    <property type="entry name" value="HisK_dim/P_sf"/>
</dbReference>
<dbReference type="PANTHER" id="PTHR43304">
    <property type="entry name" value="PHYTOCHROME-LIKE PROTEIN CPH1"/>
    <property type="match status" value="1"/>
</dbReference>
<dbReference type="Pfam" id="PF02518">
    <property type="entry name" value="HATPase_c"/>
    <property type="match status" value="1"/>
</dbReference>
<dbReference type="PROSITE" id="PS50110">
    <property type="entry name" value="RESPONSE_REGULATORY"/>
    <property type="match status" value="1"/>
</dbReference>
<dbReference type="Gene3D" id="1.10.287.130">
    <property type="match status" value="1"/>
</dbReference>